<organism evidence="2">
    <name type="scientific">Arundo donax</name>
    <name type="common">Giant reed</name>
    <name type="synonym">Donax arundinaceus</name>
    <dbReference type="NCBI Taxonomy" id="35708"/>
    <lineage>
        <taxon>Eukaryota</taxon>
        <taxon>Viridiplantae</taxon>
        <taxon>Streptophyta</taxon>
        <taxon>Embryophyta</taxon>
        <taxon>Tracheophyta</taxon>
        <taxon>Spermatophyta</taxon>
        <taxon>Magnoliopsida</taxon>
        <taxon>Liliopsida</taxon>
        <taxon>Poales</taxon>
        <taxon>Poaceae</taxon>
        <taxon>PACMAD clade</taxon>
        <taxon>Arundinoideae</taxon>
        <taxon>Arundineae</taxon>
        <taxon>Arundo</taxon>
    </lineage>
</organism>
<sequence length="121" mass="14637">MAPRQPPPRSPLERQRRRRSRCSAFRRRSRGHPLWCPVIMILLLEGGQASTLHPKQKKTRILKWQMLSWEKVLRRVQPKENFRNAAMKPRMKTSLCKLKKSLRMKKMTMMTLWHPQKRKLQ</sequence>
<reference evidence="2" key="2">
    <citation type="journal article" date="2015" name="Data Brief">
        <title>Shoot transcriptome of the giant reed, Arundo donax.</title>
        <authorList>
            <person name="Barrero R.A."/>
            <person name="Guerrero F.D."/>
            <person name="Moolhuijzen P."/>
            <person name="Goolsby J.A."/>
            <person name="Tidwell J."/>
            <person name="Bellgard S.E."/>
            <person name="Bellgard M.I."/>
        </authorList>
    </citation>
    <scope>NUCLEOTIDE SEQUENCE</scope>
    <source>
        <tissue evidence="2">Shoot tissue taken approximately 20 cm above the soil surface</tissue>
    </source>
</reference>
<name>A0A0A9ECT8_ARUDO</name>
<proteinExistence type="predicted"/>
<feature type="compositionally biased region" description="Basic residues" evidence="1">
    <location>
        <begin position="15"/>
        <end position="28"/>
    </location>
</feature>
<feature type="compositionally biased region" description="Pro residues" evidence="1">
    <location>
        <begin position="1"/>
        <end position="10"/>
    </location>
</feature>
<accession>A0A0A9ECT8</accession>
<evidence type="ECO:0000256" key="1">
    <source>
        <dbReference type="SAM" id="MobiDB-lite"/>
    </source>
</evidence>
<protein>
    <submittedName>
        <fullName evidence="2">Uncharacterized protein</fullName>
    </submittedName>
</protein>
<evidence type="ECO:0000313" key="2">
    <source>
        <dbReference type="EMBL" id="JAD95655.1"/>
    </source>
</evidence>
<reference evidence="2" key="1">
    <citation type="submission" date="2014-09" db="EMBL/GenBank/DDBJ databases">
        <authorList>
            <person name="Magalhaes I.L.F."/>
            <person name="Oliveira U."/>
            <person name="Santos F.R."/>
            <person name="Vidigal T.H.D.A."/>
            <person name="Brescovit A.D."/>
            <person name="Santos A.J."/>
        </authorList>
    </citation>
    <scope>NUCLEOTIDE SEQUENCE</scope>
    <source>
        <tissue evidence="2">Shoot tissue taken approximately 20 cm above the soil surface</tissue>
    </source>
</reference>
<dbReference type="AlphaFoldDB" id="A0A0A9ECT8"/>
<dbReference type="EMBL" id="GBRH01202240">
    <property type="protein sequence ID" value="JAD95655.1"/>
    <property type="molecule type" value="Transcribed_RNA"/>
</dbReference>
<feature type="region of interest" description="Disordered" evidence="1">
    <location>
        <begin position="1"/>
        <end position="28"/>
    </location>
</feature>